<organism evidence="1 2">
    <name type="scientific">Streptomyces chrestomyceticus</name>
    <dbReference type="NCBI Taxonomy" id="68185"/>
    <lineage>
        <taxon>Bacteria</taxon>
        <taxon>Bacillati</taxon>
        <taxon>Actinomycetota</taxon>
        <taxon>Actinomycetes</taxon>
        <taxon>Kitasatosporales</taxon>
        <taxon>Streptomycetaceae</taxon>
        <taxon>Streptomyces</taxon>
    </lineage>
</organism>
<gene>
    <name evidence="1" type="ORF">RB636_13865</name>
</gene>
<keyword evidence="2" id="KW-1185">Reference proteome</keyword>
<comment type="caution">
    <text evidence="1">The sequence shown here is derived from an EMBL/GenBank/DDBJ whole genome shotgun (WGS) entry which is preliminary data.</text>
</comment>
<dbReference type="EMBL" id="JAVFKM010000005">
    <property type="protein sequence ID" value="MEF3114268.1"/>
    <property type="molecule type" value="Genomic_DNA"/>
</dbReference>
<dbReference type="Proteomes" id="UP001348265">
    <property type="component" value="Unassembled WGS sequence"/>
</dbReference>
<dbReference type="RefSeq" id="WP_031000664.1">
    <property type="nucleotide sequence ID" value="NZ_JAVFKM010000005.1"/>
</dbReference>
<dbReference type="Gene3D" id="1.25.10.10">
    <property type="entry name" value="Leucine-rich Repeat Variant"/>
    <property type="match status" value="1"/>
</dbReference>
<proteinExistence type="predicted"/>
<evidence type="ECO:0000313" key="1">
    <source>
        <dbReference type="EMBL" id="MEF3114268.1"/>
    </source>
</evidence>
<protein>
    <submittedName>
        <fullName evidence="1">HEAT repeat domain-containing protein</fullName>
    </submittedName>
</protein>
<dbReference type="InterPro" id="IPR011989">
    <property type="entry name" value="ARM-like"/>
</dbReference>
<sequence>MTYAEDGKPQADLVESLVNGFLTEQDARAVADQYPDTYGSIVLWIREAAGAGDWTSVGKFTNLAAPLRAAGLDEVVQGILDSGAPGCNAEDLVEILGEVGGGSAVACLFRVAERSVSEDAPAYWLCQKVIASLGEIGAPQAVECLRRMTASSWPDVVRWHAAVELEIEEELGFDEDRMLA</sequence>
<evidence type="ECO:0000313" key="2">
    <source>
        <dbReference type="Proteomes" id="UP001348265"/>
    </source>
</evidence>
<name>A0ABU7WRW9_9ACTN</name>
<reference evidence="1 2" key="1">
    <citation type="submission" date="2023-08" db="EMBL/GenBank/DDBJ databases">
        <authorList>
            <person name="Sharma P."/>
            <person name="Verma V."/>
            <person name="Mohan M.K."/>
            <person name="Dubey A.K."/>
        </authorList>
    </citation>
    <scope>NUCLEOTIDE SEQUENCE [LARGE SCALE GENOMIC DNA]</scope>
    <source>
        <strain evidence="1 2">ADP4</strain>
    </source>
</reference>
<accession>A0ABU7WRW9</accession>